<keyword evidence="2" id="KW-1185">Reference proteome</keyword>
<protein>
    <submittedName>
        <fullName evidence="1">Uncharacterized protein</fullName>
    </submittedName>
</protein>
<sequence>MVGIKDPTLADLSDAVALLHMHYQDAIHATQLQDLYEQSRLSKILYVKLEQHKSELERQFEVQVSERKRMELDRNRLEISLKDAMQENEKLQGDLSLSETRYVALQQTNERVEKELVDARKESVMANKEVIESQKKANETTQEIVKLKMELQTLNDKVNTLNDSSSARERATEEKAIRAERKSRDLEERLTSSEDNRKKTEKENSALKSRNKEIEARCKELEKKLLVLEKEFQRERNAASKTEKTELKNLEKQHRDEIAALTAQVTRQTILTEQAEKEVAMAKDQFQDTLTALEAKLETAQLKLKNTTRKTGKTARVEAPATSLLFTPEPERSRQQTRSRAKAAPGKLLEKSSFSMTPFLNRQSGAMPLSPMDVNRQVATSIEPEKPFASASEASTEHTSKSDSDYVEPAEKPKSSTSAIGKPVESRRNTTVAASLAALVSEELDSSTLEAQRKKKKRKLGPSRGPTIFDGPNEGILEAEPNKSRLEVTGRSNMAAAVAQRTFVGAKTISPLKKRNEKLRDMFKLP</sequence>
<accession>A0ACC3T576</accession>
<gene>
    <name evidence="1" type="ORF">V1525DRAFT_399856</name>
</gene>
<dbReference type="EMBL" id="MU971351">
    <property type="protein sequence ID" value="KAK9238914.1"/>
    <property type="molecule type" value="Genomic_DNA"/>
</dbReference>
<reference evidence="2" key="1">
    <citation type="journal article" date="2024" name="Front. Bioeng. Biotechnol.">
        <title>Genome-scale model development and genomic sequencing of the oleaginous clade Lipomyces.</title>
        <authorList>
            <person name="Czajka J.J."/>
            <person name="Han Y."/>
            <person name="Kim J."/>
            <person name="Mondo S.J."/>
            <person name="Hofstad B.A."/>
            <person name="Robles A."/>
            <person name="Haridas S."/>
            <person name="Riley R."/>
            <person name="LaButti K."/>
            <person name="Pangilinan J."/>
            <person name="Andreopoulos W."/>
            <person name="Lipzen A."/>
            <person name="Yan J."/>
            <person name="Wang M."/>
            <person name="Ng V."/>
            <person name="Grigoriev I.V."/>
            <person name="Spatafora J.W."/>
            <person name="Magnuson J.K."/>
            <person name="Baker S.E."/>
            <person name="Pomraning K.R."/>
        </authorList>
    </citation>
    <scope>NUCLEOTIDE SEQUENCE [LARGE SCALE GENOMIC DNA]</scope>
    <source>
        <strain evidence="2">CBS 7786</strain>
    </source>
</reference>
<evidence type="ECO:0000313" key="1">
    <source>
        <dbReference type="EMBL" id="KAK9238914.1"/>
    </source>
</evidence>
<name>A0ACC3T576_LIPKO</name>
<comment type="caution">
    <text evidence="1">The sequence shown here is derived from an EMBL/GenBank/DDBJ whole genome shotgun (WGS) entry which is preliminary data.</text>
</comment>
<organism evidence="1 2">
    <name type="scientific">Lipomyces kononenkoae</name>
    <name type="common">Yeast</name>
    <dbReference type="NCBI Taxonomy" id="34357"/>
    <lineage>
        <taxon>Eukaryota</taxon>
        <taxon>Fungi</taxon>
        <taxon>Dikarya</taxon>
        <taxon>Ascomycota</taxon>
        <taxon>Saccharomycotina</taxon>
        <taxon>Lipomycetes</taxon>
        <taxon>Lipomycetales</taxon>
        <taxon>Lipomycetaceae</taxon>
        <taxon>Lipomyces</taxon>
    </lineage>
</organism>
<dbReference type="Proteomes" id="UP001433508">
    <property type="component" value="Unassembled WGS sequence"/>
</dbReference>
<proteinExistence type="predicted"/>
<evidence type="ECO:0000313" key="2">
    <source>
        <dbReference type="Proteomes" id="UP001433508"/>
    </source>
</evidence>